<dbReference type="InterPro" id="IPR002347">
    <property type="entry name" value="SDR_fam"/>
</dbReference>
<evidence type="ECO:0000256" key="2">
    <source>
        <dbReference type="ARBA" id="ARBA00023002"/>
    </source>
</evidence>
<dbReference type="Gene3D" id="3.40.50.720">
    <property type="entry name" value="NAD(P)-binding Rossmann-like Domain"/>
    <property type="match status" value="1"/>
</dbReference>
<dbReference type="NCBIfam" id="NF005559">
    <property type="entry name" value="PRK07231.1"/>
    <property type="match status" value="1"/>
</dbReference>
<comment type="similarity">
    <text evidence="1 3">Belongs to the short-chain dehydrogenases/reductases (SDR) family.</text>
</comment>
<name>A0A059FCB2_9PROT</name>
<dbReference type="OrthoDB" id="9789398at2"/>
<dbReference type="FunFam" id="3.40.50.720:FF:000084">
    <property type="entry name" value="Short-chain dehydrogenase reductase"/>
    <property type="match status" value="1"/>
</dbReference>
<dbReference type="PANTHER" id="PTHR43639:SF1">
    <property type="entry name" value="SHORT-CHAIN DEHYDROGENASE_REDUCTASE FAMILY PROTEIN"/>
    <property type="match status" value="1"/>
</dbReference>
<protein>
    <submittedName>
        <fullName evidence="4">Short chain dehydrogenase/reductase family oxidoreductase</fullName>
    </submittedName>
</protein>
<dbReference type="PROSITE" id="PS00061">
    <property type="entry name" value="ADH_SHORT"/>
    <property type="match status" value="1"/>
</dbReference>
<reference evidence="4 5" key="1">
    <citation type="submission" date="2013-04" db="EMBL/GenBank/DDBJ databases">
        <title>Hyphomonas hirschiana VP5 Genome Sequencing.</title>
        <authorList>
            <person name="Lai Q."/>
            <person name="Shao Z."/>
        </authorList>
    </citation>
    <scope>NUCLEOTIDE SEQUENCE [LARGE SCALE GENOMIC DNA]</scope>
    <source>
        <strain evidence="4 5">VP5</strain>
    </source>
</reference>
<comment type="caution">
    <text evidence="4">The sequence shown here is derived from an EMBL/GenBank/DDBJ whole genome shotgun (WGS) entry which is preliminary data.</text>
</comment>
<dbReference type="AlphaFoldDB" id="A0A059FCB2"/>
<evidence type="ECO:0000256" key="1">
    <source>
        <dbReference type="ARBA" id="ARBA00006484"/>
    </source>
</evidence>
<dbReference type="InterPro" id="IPR020904">
    <property type="entry name" value="Sc_DH/Rdtase_CS"/>
</dbReference>
<evidence type="ECO:0000256" key="3">
    <source>
        <dbReference type="RuleBase" id="RU000363"/>
    </source>
</evidence>
<evidence type="ECO:0000313" key="4">
    <source>
        <dbReference type="EMBL" id="KCZ88237.1"/>
    </source>
</evidence>
<dbReference type="Proteomes" id="UP000025061">
    <property type="component" value="Unassembled WGS sequence"/>
</dbReference>
<dbReference type="EMBL" id="ARYI01000016">
    <property type="protein sequence ID" value="KCZ88237.1"/>
    <property type="molecule type" value="Genomic_DNA"/>
</dbReference>
<dbReference type="PRINTS" id="PR00080">
    <property type="entry name" value="SDRFAMILY"/>
</dbReference>
<evidence type="ECO:0000313" key="5">
    <source>
        <dbReference type="Proteomes" id="UP000025061"/>
    </source>
</evidence>
<keyword evidence="2" id="KW-0560">Oxidoreductase</keyword>
<dbReference type="PRINTS" id="PR00081">
    <property type="entry name" value="GDHRDH"/>
</dbReference>
<accession>A0A059FCB2</accession>
<dbReference type="SUPFAM" id="SSF51735">
    <property type="entry name" value="NAD(P)-binding Rossmann-fold domains"/>
    <property type="match status" value="1"/>
</dbReference>
<sequence>MARNLFDLTGKVALVTGGSRGLGFEMVKAFAENGADVIIASRKLDACEAAAEEVRKLGRKAFAFAAHCGRWDDIDALIEASYGHFGRVDILVNNAGSGPRMASDEVTENLFDSVLNLNFKGPFRLASQVAKRMADGDGGSIINISSSGSLVPLPHVVPYGSAKAAINAMSLSLAHEYAPKVRVNTICPGPFLTDIAKAWPEQMRQSADNALGRPGYPEEIVTAALYLASPASSFTTGSLLRVDGSAA</sequence>
<proteinExistence type="inferred from homology"/>
<dbReference type="InterPro" id="IPR036291">
    <property type="entry name" value="NAD(P)-bd_dom_sf"/>
</dbReference>
<dbReference type="PANTHER" id="PTHR43639">
    <property type="entry name" value="OXIDOREDUCTASE, SHORT-CHAIN DEHYDROGENASE/REDUCTASE FAMILY (AFU_ORTHOLOGUE AFUA_5G02870)"/>
    <property type="match status" value="1"/>
</dbReference>
<dbReference type="RefSeq" id="WP_011646972.1">
    <property type="nucleotide sequence ID" value="NZ_ARYI01000016.1"/>
</dbReference>
<gene>
    <name evidence="4" type="ORF">HHI_15084</name>
</gene>
<organism evidence="4 5">
    <name type="scientific">Hyphomonas hirschiana VP5</name>
    <dbReference type="NCBI Taxonomy" id="1280951"/>
    <lineage>
        <taxon>Bacteria</taxon>
        <taxon>Pseudomonadati</taxon>
        <taxon>Pseudomonadota</taxon>
        <taxon>Alphaproteobacteria</taxon>
        <taxon>Hyphomonadales</taxon>
        <taxon>Hyphomonadaceae</taxon>
        <taxon>Hyphomonas</taxon>
    </lineage>
</organism>
<dbReference type="GO" id="GO:0016491">
    <property type="term" value="F:oxidoreductase activity"/>
    <property type="evidence" value="ECO:0007669"/>
    <property type="project" value="UniProtKB-KW"/>
</dbReference>
<dbReference type="PATRIC" id="fig|1280951.3.peg.3043"/>
<keyword evidence="5" id="KW-1185">Reference proteome</keyword>
<dbReference type="CDD" id="cd05233">
    <property type="entry name" value="SDR_c"/>
    <property type="match status" value="1"/>
</dbReference>
<dbReference type="Pfam" id="PF00106">
    <property type="entry name" value="adh_short"/>
    <property type="match status" value="1"/>
</dbReference>